<dbReference type="InParanoid" id="A0A0D0AER3"/>
<dbReference type="Proteomes" id="UP000054485">
    <property type="component" value="Unassembled WGS sequence"/>
</dbReference>
<dbReference type="STRING" id="930992.A0A0D0AER3"/>
<name>A0A0D0AER3_9AGAM</name>
<dbReference type="AlphaFoldDB" id="A0A0D0AER3"/>
<dbReference type="HOGENOM" id="CLU_002498_5_0_1"/>
<reference evidence="2" key="2">
    <citation type="submission" date="2015-01" db="EMBL/GenBank/DDBJ databases">
        <title>Evolutionary Origins and Diversification of the Mycorrhizal Mutualists.</title>
        <authorList>
            <consortium name="DOE Joint Genome Institute"/>
            <consortium name="Mycorrhizal Genomics Consortium"/>
            <person name="Kohler A."/>
            <person name="Kuo A."/>
            <person name="Nagy L.G."/>
            <person name="Floudas D."/>
            <person name="Copeland A."/>
            <person name="Barry K.W."/>
            <person name="Cichocki N."/>
            <person name="Veneault-Fourrey C."/>
            <person name="LaButti K."/>
            <person name="Lindquist E.A."/>
            <person name="Lipzen A."/>
            <person name="Lundell T."/>
            <person name="Morin E."/>
            <person name="Murat C."/>
            <person name="Riley R."/>
            <person name="Ohm R."/>
            <person name="Sun H."/>
            <person name="Tunlid A."/>
            <person name="Henrissat B."/>
            <person name="Grigoriev I.V."/>
            <person name="Hibbett D.S."/>
            <person name="Martin F."/>
        </authorList>
    </citation>
    <scope>NUCLEOTIDE SEQUENCE [LARGE SCALE GENOMIC DNA]</scope>
    <source>
        <strain evidence="2">UH-Slu-Lm8-n1</strain>
    </source>
</reference>
<protein>
    <submittedName>
        <fullName evidence="1">Uncharacterized protein</fullName>
    </submittedName>
</protein>
<gene>
    <name evidence="1" type="ORF">CY34DRAFT_100899</name>
</gene>
<proteinExistence type="predicted"/>
<sequence length="176" mass="20996">EFEFTDEDRCQISIANNKIYEHNTLQINYTTYDLRREQDSLNPRTRADIMVLSHETDEERHPYWYARIIRIFHVEVWNFADASMTKPQQMNFLFVRWFGRDPTYKSGFSAKRLPRIGFLKGEDPCSFGFIDPDVIIRGIHLIPAFEHGQTDQLLADSFVRREADLGKDWLYFYVNM</sequence>
<keyword evidence="2" id="KW-1185">Reference proteome</keyword>
<accession>A0A0D0AER3</accession>
<feature type="non-terminal residue" evidence="1">
    <location>
        <position position="1"/>
    </location>
</feature>
<evidence type="ECO:0000313" key="1">
    <source>
        <dbReference type="EMBL" id="KIK32717.1"/>
    </source>
</evidence>
<organism evidence="1 2">
    <name type="scientific">Suillus luteus UH-Slu-Lm8-n1</name>
    <dbReference type="NCBI Taxonomy" id="930992"/>
    <lineage>
        <taxon>Eukaryota</taxon>
        <taxon>Fungi</taxon>
        <taxon>Dikarya</taxon>
        <taxon>Basidiomycota</taxon>
        <taxon>Agaricomycotina</taxon>
        <taxon>Agaricomycetes</taxon>
        <taxon>Agaricomycetidae</taxon>
        <taxon>Boletales</taxon>
        <taxon>Suillineae</taxon>
        <taxon>Suillaceae</taxon>
        <taxon>Suillus</taxon>
    </lineage>
</organism>
<dbReference type="EMBL" id="KN836136">
    <property type="protein sequence ID" value="KIK32717.1"/>
    <property type="molecule type" value="Genomic_DNA"/>
</dbReference>
<dbReference type="OrthoDB" id="2692094at2759"/>
<evidence type="ECO:0000313" key="2">
    <source>
        <dbReference type="Proteomes" id="UP000054485"/>
    </source>
</evidence>
<reference evidence="1 2" key="1">
    <citation type="submission" date="2014-04" db="EMBL/GenBank/DDBJ databases">
        <authorList>
            <consortium name="DOE Joint Genome Institute"/>
            <person name="Kuo A."/>
            <person name="Ruytinx J."/>
            <person name="Rineau F."/>
            <person name="Colpaert J."/>
            <person name="Kohler A."/>
            <person name="Nagy L.G."/>
            <person name="Floudas D."/>
            <person name="Copeland A."/>
            <person name="Barry K.W."/>
            <person name="Cichocki N."/>
            <person name="Veneault-Fourrey C."/>
            <person name="LaButti K."/>
            <person name="Lindquist E.A."/>
            <person name="Lipzen A."/>
            <person name="Lundell T."/>
            <person name="Morin E."/>
            <person name="Murat C."/>
            <person name="Sun H."/>
            <person name="Tunlid A."/>
            <person name="Henrissat B."/>
            <person name="Grigoriev I.V."/>
            <person name="Hibbett D.S."/>
            <person name="Martin F."/>
            <person name="Nordberg H.P."/>
            <person name="Cantor M.N."/>
            <person name="Hua S.X."/>
        </authorList>
    </citation>
    <scope>NUCLEOTIDE SEQUENCE [LARGE SCALE GENOMIC DNA]</scope>
    <source>
        <strain evidence="1 2">UH-Slu-Lm8-n1</strain>
    </source>
</reference>